<protein>
    <submittedName>
        <fullName evidence="1">Uncharacterized protein</fullName>
    </submittedName>
</protein>
<gene>
    <name evidence="1" type="ORF">LJ656_26990</name>
</gene>
<reference evidence="1 2" key="1">
    <citation type="submission" date="2021-11" db="EMBL/GenBank/DDBJ databases">
        <authorList>
            <person name="Oh E.-T."/>
            <person name="Kim S.-B."/>
        </authorList>
    </citation>
    <scope>NUCLEOTIDE SEQUENCE [LARGE SCALE GENOMIC DNA]</scope>
    <source>
        <strain evidence="1 2">MMS20-SJTR3</strain>
    </source>
</reference>
<evidence type="ECO:0000313" key="2">
    <source>
        <dbReference type="Proteomes" id="UP001431019"/>
    </source>
</evidence>
<proteinExistence type="predicted"/>
<dbReference type="RefSeq" id="WP_230512591.1">
    <property type="nucleotide sequence ID" value="NZ_JAJITD010000017.1"/>
</dbReference>
<organism evidence="1 2">
    <name type="scientific">Paraburkholderia sejongensis</name>
    <dbReference type="NCBI Taxonomy" id="2886946"/>
    <lineage>
        <taxon>Bacteria</taxon>
        <taxon>Pseudomonadati</taxon>
        <taxon>Pseudomonadota</taxon>
        <taxon>Betaproteobacteria</taxon>
        <taxon>Burkholderiales</taxon>
        <taxon>Burkholderiaceae</taxon>
        <taxon>Paraburkholderia</taxon>
    </lineage>
</organism>
<dbReference type="Proteomes" id="UP001431019">
    <property type="component" value="Unassembled WGS sequence"/>
</dbReference>
<evidence type="ECO:0000313" key="1">
    <source>
        <dbReference type="EMBL" id="MCC8396240.1"/>
    </source>
</evidence>
<accession>A0ABS8K2M1</accession>
<sequence length="257" mass="27892">MAIDFTVGADRRCTLCARREYHGSATSSEARDGRRLVASASSRELTRDTRQLVVLAAFMRDLCVGARASGAAPEQLAQALQAAVERGDVIAVVAKSLAAVRTGAPIEQEIRPYYETVTPSQLFRRSLSVVKSVRSCKRPALPRLAADDGLALWFAKPGDVLPDGTIATPVAAGLGEAQAFDFRPAELSNDVKELAASTNEPNYAAKMLGYDRKVFGNMVHAMKYSLDLRGDDNVIWHDNGDVEFNKGIIGNMHDYAY</sequence>
<name>A0ABS8K2M1_9BURK</name>
<keyword evidence="2" id="KW-1185">Reference proteome</keyword>
<comment type="caution">
    <text evidence="1">The sequence shown here is derived from an EMBL/GenBank/DDBJ whole genome shotgun (WGS) entry which is preliminary data.</text>
</comment>
<dbReference type="EMBL" id="JAJITD010000017">
    <property type="protein sequence ID" value="MCC8396240.1"/>
    <property type="molecule type" value="Genomic_DNA"/>
</dbReference>